<evidence type="ECO:0000313" key="11">
    <source>
        <dbReference type="Proteomes" id="UP000198703"/>
    </source>
</evidence>
<evidence type="ECO:0000256" key="7">
    <source>
        <dbReference type="ARBA" id="ARBA00023136"/>
    </source>
</evidence>
<dbReference type="PANTHER" id="PTHR43357:SF4">
    <property type="entry name" value="INNER MEMBRANE ABC TRANSPORTER PERMEASE PROTEIN YDCV"/>
    <property type="match status" value="1"/>
</dbReference>
<evidence type="ECO:0000259" key="9">
    <source>
        <dbReference type="PROSITE" id="PS50928"/>
    </source>
</evidence>
<dbReference type="Proteomes" id="UP000198703">
    <property type="component" value="Unassembled WGS sequence"/>
</dbReference>
<name>A0A1H3WUP2_9RHOB</name>
<evidence type="ECO:0000256" key="5">
    <source>
        <dbReference type="ARBA" id="ARBA00022692"/>
    </source>
</evidence>
<feature type="transmembrane region" description="Helical" evidence="8">
    <location>
        <begin position="243"/>
        <end position="265"/>
    </location>
</feature>
<evidence type="ECO:0000256" key="8">
    <source>
        <dbReference type="RuleBase" id="RU363032"/>
    </source>
</evidence>
<keyword evidence="11" id="KW-1185">Reference proteome</keyword>
<dbReference type="STRING" id="89524.SAMN05444370_102138"/>
<dbReference type="CDD" id="cd06261">
    <property type="entry name" value="TM_PBP2"/>
    <property type="match status" value="1"/>
</dbReference>
<dbReference type="OrthoDB" id="9815533at2"/>
<feature type="domain" description="ABC transmembrane type-1" evidence="9">
    <location>
        <begin position="73"/>
        <end position="262"/>
    </location>
</feature>
<accession>A0A1H3WUP2</accession>
<keyword evidence="3" id="KW-1003">Cell membrane</keyword>
<dbReference type="RefSeq" id="WP_093248421.1">
    <property type="nucleotide sequence ID" value="NZ_FNQM01000002.1"/>
</dbReference>
<evidence type="ECO:0000313" key="10">
    <source>
        <dbReference type="EMBL" id="SDZ90866.1"/>
    </source>
</evidence>
<evidence type="ECO:0000256" key="4">
    <source>
        <dbReference type="ARBA" id="ARBA00022519"/>
    </source>
</evidence>
<keyword evidence="4" id="KW-0997">Cell inner membrane</keyword>
<evidence type="ECO:0000256" key="6">
    <source>
        <dbReference type="ARBA" id="ARBA00022989"/>
    </source>
</evidence>
<evidence type="ECO:0000256" key="2">
    <source>
        <dbReference type="ARBA" id="ARBA00022448"/>
    </source>
</evidence>
<gene>
    <name evidence="10" type="ORF">SAMN05444370_102138</name>
</gene>
<dbReference type="InterPro" id="IPR000515">
    <property type="entry name" value="MetI-like"/>
</dbReference>
<feature type="transmembrane region" description="Helical" evidence="8">
    <location>
        <begin position="79"/>
        <end position="99"/>
    </location>
</feature>
<keyword evidence="5 8" id="KW-0812">Transmembrane</keyword>
<dbReference type="PANTHER" id="PTHR43357">
    <property type="entry name" value="INNER MEMBRANE ABC TRANSPORTER PERMEASE PROTEIN YDCV"/>
    <property type="match status" value="1"/>
</dbReference>
<feature type="transmembrane region" description="Helical" evidence="8">
    <location>
        <begin position="141"/>
        <end position="157"/>
    </location>
</feature>
<dbReference type="AlphaFoldDB" id="A0A1H3WUP2"/>
<keyword evidence="7 8" id="KW-0472">Membrane</keyword>
<protein>
    <submittedName>
        <fullName evidence="10">Putative spermidine/putrescine transport system permease protein</fullName>
    </submittedName>
</protein>
<dbReference type="Gene3D" id="1.10.3720.10">
    <property type="entry name" value="MetI-like"/>
    <property type="match status" value="1"/>
</dbReference>
<dbReference type="PROSITE" id="PS50928">
    <property type="entry name" value="ABC_TM1"/>
    <property type="match status" value="1"/>
</dbReference>
<dbReference type="EMBL" id="FNQM01000002">
    <property type="protein sequence ID" value="SDZ90866.1"/>
    <property type="molecule type" value="Genomic_DNA"/>
</dbReference>
<dbReference type="GO" id="GO:0055085">
    <property type="term" value="P:transmembrane transport"/>
    <property type="evidence" value="ECO:0007669"/>
    <property type="project" value="InterPro"/>
</dbReference>
<reference evidence="10 11" key="1">
    <citation type="submission" date="2016-10" db="EMBL/GenBank/DDBJ databases">
        <authorList>
            <person name="de Groot N.N."/>
        </authorList>
    </citation>
    <scope>NUCLEOTIDE SEQUENCE [LARGE SCALE GENOMIC DNA]</scope>
    <source>
        <strain evidence="10 11">DSM 15345</strain>
    </source>
</reference>
<dbReference type="GO" id="GO:0005886">
    <property type="term" value="C:plasma membrane"/>
    <property type="evidence" value="ECO:0007669"/>
    <property type="project" value="UniProtKB-SubCell"/>
</dbReference>
<keyword evidence="6 8" id="KW-1133">Transmembrane helix</keyword>
<comment type="similarity">
    <text evidence="8">Belongs to the binding-protein-dependent transport system permease family.</text>
</comment>
<dbReference type="Pfam" id="PF00528">
    <property type="entry name" value="BPD_transp_1"/>
    <property type="match status" value="1"/>
</dbReference>
<evidence type="ECO:0000256" key="1">
    <source>
        <dbReference type="ARBA" id="ARBA00004429"/>
    </source>
</evidence>
<organism evidence="10 11">
    <name type="scientific">Rubrimonas cliftonensis</name>
    <dbReference type="NCBI Taxonomy" id="89524"/>
    <lineage>
        <taxon>Bacteria</taxon>
        <taxon>Pseudomonadati</taxon>
        <taxon>Pseudomonadota</taxon>
        <taxon>Alphaproteobacteria</taxon>
        <taxon>Rhodobacterales</taxon>
        <taxon>Paracoccaceae</taxon>
        <taxon>Rubrimonas</taxon>
    </lineage>
</organism>
<sequence>MRRIHAPADALYAAVVGLLGLIALAILVGPVLVVLAVSFTSEPSLRFPPQGFSLRWYAALIDPAQSGHIHEAALNSVTVALRAAGVATLVSGAAALWLRTRSGPAGRAVDLAFMSPLVLPMLSFGLAALILLTTIRVRPTLFWLSAGHLVVVAPYVLRTTAASLSQLGQPLLDSSASLGASRLYTFRRITLPIIAPGLAAGAFLAFMASMDNVPVSLFLSSARTDMLPIRLWGMIESSLDVRVAAASGVLVVSTTLLLLAMNRLVNLSRRISR</sequence>
<dbReference type="SUPFAM" id="SSF161098">
    <property type="entry name" value="MetI-like"/>
    <property type="match status" value="1"/>
</dbReference>
<proteinExistence type="inferred from homology"/>
<evidence type="ECO:0000256" key="3">
    <source>
        <dbReference type="ARBA" id="ARBA00022475"/>
    </source>
</evidence>
<feature type="transmembrane region" description="Helical" evidence="8">
    <location>
        <begin position="111"/>
        <end position="135"/>
    </location>
</feature>
<feature type="transmembrane region" description="Helical" evidence="8">
    <location>
        <begin position="189"/>
        <end position="210"/>
    </location>
</feature>
<comment type="subcellular location">
    <subcellularLocation>
        <location evidence="1">Cell inner membrane</location>
        <topology evidence="1">Multi-pass membrane protein</topology>
    </subcellularLocation>
    <subcellularLocation>
        <location evidence="8">Cell membrane</location>
        <topology evidence="8">Multi-pass membrane protein</topology>
    </subcellularLocation>
</comment>
<keyword evidence="2 8" id="KW-0813">Transport</keyword>
<feature type="transmembrane region" description="Helical" evidence="8">
    <location>
        <begin position="12"/>
        <end position="39"/>
    </location>
</feature>
<dbReference type="InterPro" id="IPR035906">
    <property type="entry name" value="MetI-like_sf"/>
</dbReference>